<feature type="transmembrane region" description="Helical" evidence="2">
    <location>
        <begin position="533"/>
        <end position="556"/>
    </location>
</feature>
<feature type="transmembrane region" description="Helical" evidence="2">
    <location>
        <begin position="754"/>
        <end position="772"/>
    </location>
</feature>
<feature type="transmembrane region" description="Helical" evidence="2">
    <location>
        <begin position="606"/>
        <end position="626"/>
    </location>
</feature>
<feature type="transmembrane region" description="Helical" evidence="2">
    <location>
        <begin position="20"/>
        <end position="37"/>
    </location>
</feature>
<keyword evidence="2" id="KW-0812">Transmembrane</keyword>
<gene>
    <name evidence="3" type="ORF">HMPREF9151_01827</name>
</gene>
<dbReference type="Proteomes" id="UP000010433">
    <property type="component" value="Unassembled WGS sequence"/>
</dbReference>
<feature type="transmembrane region" description="Helical" evidence="2">
    <location>
        <begin position="638"/>
        <end position="656"/>
    </location>
</feature>
<dbReference type="InterPro" id="IPR019286">
    <property type="entry name" value="DUF2339_TM"/>
</dbReference>
<evidence type="ECO:0000313" key="3">
    <source>
        <dbReference type="EMBL" id="EKX98912.1"/>
    </source>
</evidence>
<keyword evidence="4" id="KW-1185">Reference proteome</keyword>
<proteinExistence type="predicted"/>
<evidence type="ECO:0000256" key="2">
    <source>
        <dbReference type="SAM" id="Phobius"/>
    </source>
</evidence>
<feature type="transmembrane region" description="Helical" evidence="2">
    <location>
        <begin position="577"/>
        <end position="594"/>
    </location>
</feature>
<dbReference type="HOGENOM" id="CLU_014077_0_0_10"/>
<dbReference type="AlphaFoldDB" id="L1N6B8"/>
<feature type="transmembrane region" description="Helical" evidence="2">
    <location>
        <begin position="247"/>
        <end position="268"/>
    </location>
</feature>
<feature type="transmembrane region" description="Helical" evidence="2">
    <location>
        <begin position="274"/>
        <end position="294"/>
    </location>
</feature>
<evidence type="ECO:0008006" key="5">
    <source>
        <dbReference type="Google" id="ProtNLM"/>
    </source>
</evidence>
<evidence type="ECO:0000313" key="4">
    <source>
        <dbReference type="Proteomes" id="UP000010433"/>
    </source>
</evidence>
<keyword evidence="1" id="KW-0175">Coiled coil</keyword>
<feature type="transmembrane region" description="Helical" evidence="2">
    <location>
        <begin position="720"/>
        <end position="742"/>
    </location>
</feature>
<evidence type="ECO:0000256" key="1">
    <source>
        <dbReference type="SAM" id="Coils"/>
    </source>
</evidence>
<organism evidence="3 4">
    <name type="scientific">Hoylesella saccharolytica F0055</name>
    <dbReference type="NCBI Taxonomy" id="1127699"/>
    <lineage>
        <taxon>Bacteria</taxon>
        <taxon>Pseudomonadati</taxon>
        <taxon>Bacteroidota</taxon>
        <taxon>Bacteroidia</taxon>
        <taxon>Bacteroidales</taxon>
        <taxon>Prevotellaceae</taxon>
        <taxon>Hoylesella</taxon>
    </lineage>
</organism>
<feature type="transmembrane region" description="Helical" evidence="2">
    <location>
        <begin position="347"/>
        <end position="366"/>
    </location>
</feature>
<keyword evidence="2" id="KW-0472">Membrane</keyword>
<feature type="transmembrane region" description="Helical" evidence="2">
    <location>
        <begin position="218"/>
        <end position="235"/>
    </location>
</feature>
<reference evidence="3 4" key="1">
    <citation type="submission" date="2012-05" db="EMBL/GenBank/DDBJ databases">
        <authorList>
            <person name="Weinstock G."/>
            <person name="Sodergren E."/>
            <person name="Lobos E.A."/>
            <person name="Fulton L."/>
            <person name="Fulton R."/>
            <person name="Courtney L."/>
            <person name="Fronick C."/>
            <person name="O'Laughlin M."/>
            <person name="Godfrey J."/>
            <person name="Wilson R.M."/>
            <person name="Miner T."/>
            <person name="Farmer C."/>
            <person name="Delehaunty K."/>
            <person name="Cordes M."/>
            <person name="Minx P."/>
            <person name="Tomlinson C."/>
            <person name="Chen J."/>
            <person name="Wollam A."/>
            <person name="Pepin K.H."/>
            <person name="Bhonagiri V."/>
            <person name="Zhang X."/>
            <person name="Suruliraj S."/>
            <person name="Warren W."/>
            <person name="Mitreva M."/>
            <person name="Mardis E.R."/>
            <person name="Wilson R.K."/>
        </authorList>
    </citation>
    <scope>NUCLEOTIDE SEQUENCE [LARGE SCALE GENOMIC DNA]</scope>
    <source>
        <strain evidence="3 4">F0055</strain>
    </source>
</reference>
<feature type="transmembrane region" description="Helical" evidence="2">
    <location>
        <begin position="189"/>
        <end position="206"/>
    </location>
</feature>
<dbReference type="Pfam" id="PF10101">
    <property type="entry name" value="DUF2339"/>
    <property type="match status" value="1"/>
</dbReference>
<keyword evidence="2" id="KW-1133">Transmembrane helix</keyword>
<comment type="caution">
    <text evidence="3">The sequence shown here is derived from an EMBL/GenBank/DDBJ whole genome shotgun (WGS) entry which is preliminary data.</text>
</comment>
<feature type="transmembrane region" description="Helical" evidence="2">
    <location>
        <begin position="321"/>
        <end position="340"/>
    </location>
</feature>
<feature type="transmembrane region" description="Helical" evidence="2">
    <location>
        <begin position="784"/>
        <end position="801"/>
    </location>
</feature>
<dbReference type="PATRIC" id="fig|1127699.3.peg.1683"/>
<accession>L1N6B8</accession>
<feature type="transmembrane region" description="Helical" evidence="2">
    <location>
        <begin position="486"/>
        <end position="503"/>
    </location>
</feature>
<name>L1N6B8_9BACT</name>
<feature type="transmembrane region" description="Helical" evidence="2">
    <location>
        <begin position="461"/>
        <end position="480"/>
    </location>
</feature>
<feature type="transmembrane region" description="Helical" evidence="2">
    <location>
        <begin position="662"/>
        <end position="685"/>
    </location>
</feature>
<feature type="transmembrane region" description="Helical" evidence="2">
    <location>
        <begin position="427"/>
        <end position="449"/>
    </location>
</feature>
<protein>
    <recommendedName>
        <fullName evidence="5">DUF2339 domain-containing protein</fullName>
    </recommendedName>
</protein>
<feature type="transmembrane region" description="Helical" evidence="2">
    <location>
        <begin position="697"/>
        <end position="714"/>
    </location>
</feature>
<sequence>MLYMYGIQPAIKGLKNKAMEIFTLLALGALFLQILFARHTLERRFDMLERELAQLKRLLKETAGLPKEQKEPAETLAKVPEEATEAISAPIYKEEKEEVIPSEPLVEIPVQPAFEPVEEQLSMAAEPVNEKAEQSVDPLTAEPAAVVQQSSAVQQTPSTDSEVPQSVAIEAAEKQKEPMNYEKFIGENLFGKIGILVFILGIGFFVKYAIDRNWINETLRTVLGFAVGTGMLVLAQRLNNRYKAFSSLLAGGGCAVFYLTVAIAFHYYQLFSATSAFLIMVGITVLMSVISVFYNRRELAGTALVGGFLAPFIASTGQGNYLILFTYIAILNFGMLALAFYKRWSELSVISFVFTYGILSFFNFPYSSTVPLYVLCFQLLFFLIFAFSGFYLLQQHLTDKWRPLLIGVFGLGGFISLFLIQENGWVFGFNAGGCTSLFIALVYIGMWLWQYKRAQGETLRAHITLGLAVTFASLAIPLFFNGKLQLLFWAAELVLLLRLYLLLPNKEFAYGTAIIYSVTGLNLFFYLSEFDWLHVGMFFSGSFFTLLFVGAAYIIFAYLMDRNQEKIESLYSPWNEFSYIIGVACIYLGFFAELDKLNNYTNAPVNLSAVAILAFTAFTLLIVSYAFRHRFSLKQYPVLAYLLPAAGVLLYMRYVLKYGTDVQYPLICLLQWLAAAFIVALLVYVTRSYYRFSLQNNVRFTVFLNVVATLQWVLSVRMLLLMVGVYEFSAGMSLAVGVAAFVQMYLGMQLHNKSLRIVSIAFFGLVLLKLGLYDVWRMPALGRIIVFTILGLLLLSLSFLYQKLKDALFGDDE</sequence>
<dbReference type="PANTHER" id="PTHR38434:SF1">
    <property type="entry name" value="BLL2549 PROTEIN"/>
    <property type="match status" value="1"/>
</dbReference>
<feature type="transmembrane region" description="Helical" evidence="2">
    <location>
        <begin position="372"/>
        <end position="392"/>
    </location>
</feature>
<feature type="transmembrane region" description="Helical" evidence="2">
    <location>
        <begin position="404"/>
        <end position="421"/>
    </location>
</feature>
<dbReference type="PANTHER" id="PTHR38434">
    <property type="entry name" value="BLL2549 PROTEIN"/>
    <property type="match status" value="1"/>
</dbReference>
<feature type="coiled-coil region" evidence="1">
    <location>
        <begin position="38"/>
        <end position="65"/>
    </location>
</feature>
<feature type="transmembrane region" description="Helical" evidence="2">
    <location>
        <begin position="508"/>
        <end position="527"/>
    </location>
</feature>
<feature type="transmembrane region" description="Helical" evidence="2">
    <location>
        <begin position="299"/>
        <end position="315"/>
    </location>
</feature>
<dbReference type="EMBL" id="AMEP01000106">
    <property type="protein sequence ID" value="EKX98912.1"/>
    <property type="molecule type" value="Genomic_DNA"/>
</dbReference>